<dbReference type="Pfam" id="PF13691">
    <property type="entry name" value="Lactamase_B_4"/>
    <property type="match status" value="1"/>
</dbReference>
<evidence type="ECO:0000256" key="5">
    <source>
        <dbReference type="ARBA" id="ARBA00022694"/>
    </source>
</evidence>
<dbReference type="GO" id="GO:1990180">
    <property type="term" value="P:mitochondrial tRNA 3'-end processing"/>
    <property type="evidence" value="ECO:0007669"/>
    <property type="project" value="TreeGrafter"/>
</dbReference>
<evidence type="ECO:0000256" key="1">
    <source>
        <dbReference type="ARBA" id="ARBA00000402"/>
    </source>
</evidence>
<dbReference type="CDD" id="cd07718">
    <property type="entry name" value="RNaseZ_ELAC1_ELAC2-C-term-like_MBL-fold"/>
    <property type="match status" value="1"/>
</dbReference>
<dbReference type="EC" id="3.1.26.11" evidence="4"/>
<evidence type="ECO:0000256" key="11">
    <source>
        <dbReference type="SAM" id="MobiDB-lite"/>
    </source>
</evidence>
<comment type="cofactor">
    <cofactor evidence="2">
        <name>Zn(2+)</name>
        <dbReference type="ChEBI" id="CHEBI:29105"/>
    </cofactor>
</comment>
<keyword evidence="9" id="KW-0378">Hydrolase</keyword>
<dbReference type="OrthoDB" id="527344at2759"/>
<keyword evidence="6" id="KW-0540">Nuclease</keyword>
<keyword evidence="5" id="KW-0819">tRNA processing</keyword>
<keyword evidence="8" id="KW-0255">Endonuclease</keyword>
<keyword evidence="10" id="KW-0862">Zinc</keyword>
<comment type="similarity">
    <text evidence="3">Belongs to the RNase Z family.</text>
</comment>
<evidence type="ECO:0000313" key="14">
    <source>
        <dbReference type="EMBL" id="KAF3769813.1"/>
    </source>
</evidence>
<keyword evidence="15" id="KW-1185">Reference proteome</keyword>
<dbReference type="Gene3D" id="3.60.15.10">
    <property type="entry name" value="Ribonuclease Z/Hydroxyacylglutathione hydrolase-like"/>
    <property type="match status" value="2"/>
</dbReference>
<dbReference type="GO" id="GO:0046872">
    <property type="term" value="F:metal ion binding"/>
    <property type="evidence" value="ECO:0007669"/>
    <property type="project" value="UniProtKB-KW"/>
</dbReference>
<evidence type="ECO:0000256" key="10">
    <source>
        <dbReference type="ARBA" id="ARBA00022833"/>
    </source>
</evidence>
<evidence type="ECO:0000256" key="8">
    <source>
        <dbReference type="ARBA" id="ARBA00022759"/>
    </source>
</evidence>
<reference evidence="14" key="1">
    <citation type="journal article" date="2020" name="Phytopathology">
        <title>Genome sequence of the chestnut blight fungus Cryphonectria parasitica EP155: A fundamental resource for an archetypical invasive plant pathogen.</title>
        <authorList>
            <person name="Crouch J.A."/>
            <person name="Dawe A."/>
            <person name="Aerts A."/>
            <person name="Barry K."/>
            <person name="Churchill A.C.L."/>
            <person name="Grimwood J."/>
            <person name="Hillman B."/>
            <person name="Milgroom M.G."/>
            <person name="Pangilinan J."/>
            <person name="Smith M."/>
            <person name="Salamov A."/>
            <person name="Schmutz J."/>
            <person name="Yadav J."/>
            <person name="Grigoriev I.V."/>
            <person name="Nuss D."/>
        </authorList>
    </citation>
    <scope>NUCLEOTIDE SEQUENCE</scope>
    <source>
        <strain evidence="14">EP155</strain>
    </source>
</reference>
<evidence type="ECO:0000256" key="6">
    <source>
        <dbReference type="ARBA" id="ARBA00022722"/>
    </source>
</evidence>
<evidence type="ECO:0000256" key="4">
    <source>
        <dbReference type="ARBA" id="ARBA00012477"/>
    </source>
</evidence>
<feature type="domain" description="Metallo-beta-lactamase" evidence="12">
    <location>
        <begin position="564"/>
        <end position="784"/>
    </location>
</feature>
<evidence type="ECO:0000256" key="2">
    <source>
        <dbReference type="ARBA" id="ARBA00001947"/>
    </source>
</evidence>
<sequence length="847" mass="94644">MLQYVQIISVPTADSPGPCVLLHFDSRRYVFGHMSEGMQRIMAQRRVALSKLDEVFLSGPTTWKNVGGLLGMILTIADVVATQKLPDESNKKKKKKAEGNLSTIASLKIYGAENIAHMVATSRRFIFRKGLPLRLHEIPHESARDHQQGRKPDFEDANVRVWYVSLKPAAETTKPHGRKRSHDDMVAEGTQGQGQVSPMQDAEKKQAARELVKSVVDNMFDSEWELDALEESTLYQVKLPAAIFVKGEDGQMKKYEGPMPGDDEAVPDIQVFTRRPWPAVRIAELPRTSPSTQSLCYIVKGQARRGKFDVQAAERLGVQRWDYKLLTSGKTVKGKDDMDVTPDMVLAPAVEGRGFAFIDLPDASYISEFLARPEWSDDSLMGTLDVMYWNLGRGVQHDERIKEFMEARGDMTHTVFSPDTNPNGIAMHGAANSMVRMHRIDPDRFGLPVFDNKPKGPATKALQVAQVGAKLIQSPRVEVKDDEILQPMDLLGAVQSIDPKVIEMADKAKAKSEDPALLAEIEAAEKDIPNRDLEVIALGTGSALPSKYRNVSATLIRVPGYGSYLFDCGENTLGQLRRMYGYDKADEILGDLKVIWISHLHADHHLGTASVIRAWNEVTTTNMTQNITAEPTPRLTVVSTPYMLDWLREYADVEDFGFDRLRLISIRGPQQREAIQDPVIFDATSLAGRDTGLARIDACRVDHCYGALACVFTWPSGLKVAYSGDCRPSDGLVRIGRGCTLLLHESTLDDELRDDAYAKKHCTMSEALDVARRMQARRVLLTHFSQRYPKIGNSFTADGRSKRNRPTDQVVLMAFDMMRVKLGDFRKAELFLPALRKMLVESDEDAD</sequence>
<evidence type="ECO:0000256" key="7">
    <source>
        <dbReference type="ARBA" id="ARBA00022723"/>
    </source>
</evidence>
<dbReference type="GO" id="GO:0042781">
    <property type="term" value="F:3'-tRNA processing endoribonuclease activity"/>
    <property type="evidence" value="ECO:0007669"/>
    <property type="project" value="UniProtKB-EC"/>
</dbReference>
<dbReference type="SUPFAM" id="SSF56281">
    <property type="entry name" value="Metallo-hydrolase/oxidoreductase"/>
    <property type="match status" value="2"/>
</dbReference>
<dbReference type="PANTHER" id="PTHR12553:SF49">
    <property type="entry name" value="ZINC PHOSPHODIESTERASE ELAC PROTEIN 2"/>
    <property type="match status" value="1"/>
</dbReference>
<dbReference type="RefSeq" id="XP_040780774.1">
    <property type="nucleotide sequence ID" value="XM_040918554.1"/>
</dbReference>
<dbReference type="Proteomes" id="UP000803844">
    <property type="component" value="Unassembled WGS sequence"/>
</dbReference>
<organism evidence="14 15">
    <name type="scientific">Cryphonectria parasitica (strain ATCC 38755 / EP155)</name>
    <dbReference type="NCBI Taxonomy" id="660469"/>
    <lineage>
        <taxon>Eukaryota</taxon>
        <taxon>Fungi</taxon>
        <taxon>Dikarya</taxon>
        <taxon>Ascomycota</taxon>
        <taxon>Pezizomycotina</taxon>
        <taxon>Sordariomycetes</taxon>
        <taxon>Sordariomycetidae</taxon>
        <taxon>Diaporthales</taxon>
        <taxon>Cryphonectriaceae</taxon>
        <taxon>Cryphonectria-Endothia species complex</taxon>
        <taxon>Cryphonectria</taxon>
    </lineage>
</organism>
<evidence type="ECO:0000256" key="9">
    <source>
        <dbReference type="ARBA" id="ARBA00022801"/>
    </source>
</evidence>
<evidence type="ECO:0000259" key="13">
    <source>
        <dbReference type="Pfam" id="PF13691"/>
    </source>
</evidence>
<feature type="domain" description="tRNase Z endonuclease" evidence="13">
    <location>
        <begin position="6"/>
        <end position="68"/>
    </location>
</feature>
<dbReference type="GO" id="GO:0005739">
    <property type="term" value="C:mitochondrion"/>
    <property type="evidence" value="ECO:0007669"/>
    <property type="project" value="TreeGrafter"/>
</dbReference>
<evidence type="ECO:0000313" key="15">
    <source>
        <dbReference type="Proteomes" id="UP000803844"/>
    </source>
</evidence>
<dbReference type="AlphaFoldDB" id="A0A9P4YAJ0"/>
<accession>A0A9P4YAJ0</accession>
<proteinExistence type="inferred from homology"/>
<dbReference type="GeneID" id="63835683"/>
<keyword evidence="7" id="KW-0479">Metal-binding</keyword>
<dbReference type="InterPro" id="IPR027794">
    <property type="entry name" value="tRNase_Z_dom"/>
</dbReference>
<dbReference type="InterPro" id="IPR001279">
    <property type="entry name" value="Metallo-B-lactamas"/>
</dbReference>
<dbReference type="InterPro" id="IPR047151">
    <property type="entry name" value="RNZ2-like"/>
</dbReference>
<comment type="catalytic activity">
    <reaction evidence="1">
        <text>Endonucleolytic cleavage of RNA, removing extra 3' nucleotides from tRNA precursor, generating 3' termini of tRNAs. A 3'-hydroxy group is left at the tRNA terminus and a 5'-phosphoryl group is left at the trailer molecule.</text>
        <dbReference type="EC" id="3.1.26.11"/>
    </reaction>
</comment>
<dbReference type="InterPro" id="IPR036866">
    <property type="entry name" value="RibonucZ/Hydroxyglut_hydro"/>
</dbReference>
<name>A0A9P4YAJ0_CRYP1</name>
<gene>
    <name evidence="14" type="ORF">M406DRAFT_284266</name>
</gene>
<feature type="region of interest" description="Disordered" evidence="11">
    <location>
        <begin position="171"/>
        <end position="205"/>
    </location>
</feature>
<evidence type="ECO:0000256" key="3">
    <source>
        <dbReference type="ARBA" id="ARBA00007823"/>
    </source>
</evidence>
<evidence type="ECO:0000259" key="12">
    <source>
        <dbReference type="Pfam" id="PF12706"/>
    </source>
</evidence>
<comment type="caution">
    <text evidence="14">The sequence shown here is derived from an EMBL/GenBank/DDBJ whole genome shotgun (WGS) entry which is preliminary data.</text>
</comment>
<dbReference type="PANTHER" id="PTHR12553">
    <property type="entry name" value="ZINC PHOSPHODIESTERASE ELAC PROTEIN 2"/>
    <property type="match status" value="1"/>
</dbReference>
<protein>
    <recommendedName>
        <fullName evidence="4">ribonuclease Z</fullName>
        <ecNumber evidence="4">3.1.26.11</ecNumber>
    </recommendedName>
</protein>
<dbReference type="EMBL" id="MU032344">
    <property type="protein sequence ID" value="KAF3769813.1"/>
    <property type="molecule type" value="Genomic_DNA"/>
</dbReference>
<dbReference type="Pfam" id="PF12706">
    <property type="entry name" value="Lactamase_B_2"/>
    <property type="match status" value="1"/>
</dbReference>